<reference evidence="1" key="2">
    <citation type="submission" date="2017-01" db="EMBL/GenBank/DDBJ databases">
        <authorList>
            <person name="Mah S.A."/>
            <person name="Swanson W.J."/>
            <person name="Moy G.W."/>
            <person name="Vacquier V.D."/>
        </authorList>
    </citation>
    <scope>NUCLEOTIDE SEQUENCE [LARGE SCALE GENOMIC DNA]</scope>
    <source>
        <strain evidence="1">ID-206-W2</strain>
    </source>
</reference>
<keyword evidence="3" id="KW-1185">Reference proteome</keyword>
<dbReference type="EMBL" id="LSSM01007746">
    <property type="protein sequence ID" value="OMJ07061.1"/>
    <property type="molecule type" value="Genomic_DNA"/>
</dbReference>
<name>A0A1R1WXF3_9FUNG</name>
<reference evidence="3" key="1">
    <citation type="submission" date="2017-01" db="EMBL/GenBank/DDBJ databases">
        <authorList>
            <person name="Wang Y."/>
            <person name="White M."/>
            <person name="Kvist S."/>
            <person name="Moncalvo J.-M."/>
        </authorList>
    </citation>
    <scope>NUCLEOTIDE SEQUENCE [LARGE SCALE GENOMIC DNA]</scope>
    <source>
        <strain evidence="3">ID-206-W2</strain>
    </source>
</reference>
<organism evidence="1 3">
    <name type="scientific">Smittium culicis</name>
    <dbReference type="NCBI Taxonomy" id="133412"/>
    <lineage>
        <taxon>Eukaryota</taxon>
        <taxon>Fungi</taxon>
        <taxon>Fungi incertae sedis</taxon>
        <taxon>Zoopagomycota</taxon>
        <taxon>Kickxellomycotina</taxon>
        <taxon>Harpellomycetes</taxon>
        <taxon>Harpellales</taxon>
        <taxon>Legeriomycetaceae</taxon>
        <taxon>Smittium</taxon>
    </lineage>
</organism>
<accession>A0A1R1WXF3</accession>
<protein>
    <submittedName>
        <fullName evidence="1">Uncharacterized protein</fullName>
    </submittedName>
</protein>
<dbReference type="EMBL" id="LSSM01006469">
    <property type="protein sequence ID" value="OMJ10714.1"/>
    <property type="molecule type" value="Genomic_DNA"/>
</dbReference>
<dbReference type="AlphaFoldDB" id="A0A1R1WXF3"/>
<sequence length="156" mass="17437">MDIDCYTDRAGISEFVILGTHIEGMKLSILPYKESGAGNLHKFQIHCMDDIKSQTGTPNHNTRYYVMKKSNIVPGSSEYVGKTATISTSDKSDTRSKKQKISPLQQQGVVLDGLKDQWSILIAQGFTDNAINIIVSNQLSAKRRSVYYSTQIKFLE</sequence>
<gene>
    <name evidence="2" type="ORF">AYI69_g10129</name>
    <name evidence="1" type="ORF">AYI69_g11572</name>
</gene>
<evidence type="ECO:0000313" key="3">
    <source>
        <dbReference type="Proteomes" id="UP000187429"/>
    </source>
</evidence>
<evidence type="ECO:0000313" key="2">
    <source>
        <dbReference type="EMBL" id="OMJ10714.1"/>
    </source>
</evidence>
<comment type="caution">
    <text evidence="1">The sequence shown here is derived from an EMBL/GenBank/DDBJ whole genome shotgun (WGS) entry which is preliminary data.</text>
</comment>
<dbReference type="Proteomes" id="UP000187429">
    <property type="component" value="Unassembled WGS sequence"/>
</dbReference>
<evidence type="ECO:0000313" key="1">
    <source>
        <dbReference type="EMBL" id="OMJ07061.1"/>
    </source>
</evidence>
<proteinExistence type="predicted"/>